<accession>A0ABM6WSQ1</accession>
<dbReference type="RefSeq" id="WP_112888147.1">
    <property type="nucleotide sequence ID" value="NZ_CP030239.1"/>
</dbReference>
<dbReference type="InterPro" id="IPR002823">
    <property type="entry name" value="DUF112_TM"/>
</dbReference>
<dbReference type="EMBL" id="CP030239">
    <property type="protein sequence ID" value="AWX93645.1"/>
    <property type="molecule type" value="Genomic_DNA"/>
</dbReference>
<dbReference type="Pfam" id="PF01970">
    <property type="entry name" value="TctA"/>
    <property type="match status" value="1"/>
</dbReference>
<gene>
    <name evidence="2" type="ORF">DPM13_12695</name>
</gene>
<name>A0ABM6WSQ1_9RHOB</name>
<proteinExistence type="predicted"/>
<evidence type="ECO:0000313" key="2">
    <source>
        <dbReference type="EMBL" id="AWX93645.1"/>
    </source>
</evidence>
<keyword evidence="3" id="KW-1185">Reference proteome</keyword>
<organism evidence="2 3">
    <name type="scientific">Paracoccus mutanolyticus</name>
    <dbReference type="NCBI Taxonomy" id="1499308"/>
    <lineage>
        <taxon>Bacteria</taxon>
        <taxon>Pseudomonadati</taxon>
        <taxon>Pseudomonadota</taxon>
        <taxon>Alphaproteobacteria</taxon>
        <taxon>Rhodobacterales</taxon>
        <taxon>Paracoccaceae</taxon>
        <taxon>Paracoccus</taxon>
    </lineage>
</organism>
<evidence type="ECO:0000259" key="1">
    <source>
        <dbReference type="Pfam" id="PF01970"/>
    </source>
</evidence>
<reference evidence="2 3" key="1">
    <citation type="submission" date="2018-06" db="EMBL/GenBank/DDBJ databases">
        <title>Complete genome sequence of Paracoccus mutanolyticus strain RSP-02 isolated from cellulosic waste.</title>
        <authorList>
            <person name="Amrutha R.N."/>
            <person name="Shrivastav A."/>
            <person name="Buddana S.K."/>
            <person name="Deshpande U."/>
            <person name="Prakasham R.S."/>
        </authorList>
    </citation>
    <scope>NUCLEOTIDE SEQUENCE [LARGE SCALE GENOMIC DNA]</scope>
    <source>
        <strain evidence="2 3">RSP-02</strain>
    </source>
</reference>
<dbReference type="Proteomes" id="UP000249922">
    <property type="component" value="Chromosome"/>
</dbReference>
<evidence type="ECO:0000313" key="3">
    <source>
        <dbReference type="Proteomes" id="UP000249922"/>
    </source>
</evidence>
<sequence length="46" mass="4927">MFGGSTTSILINTPGAAATFVTSVDGHALARAARRARRCARRRKPR</sequence>
<feature type="domain" description="DUF112" evidence="1">
    <location>
        <begin position="1"/>
        <end position="34"/>
    </location>
</feature>
<protein>
    <recommendedName>
        <fullName evidence="1">DUF112 domain-containing protein</fullName>
    </recommendedName>
</protein>